<dbReference type="CDD" id="cd02440">
    <property type="entry name" value="AdoMet_MTases"/>
    <property type="match status" value="1"/>
</dbReference>
<dbReference type="InterPro" id="IPR050508">
    <property type="entry name" value="Methyltransf_Superfamily"/>
</dbReference>
<keyword evidence="2" id="KW-0489">Methyltransferase</keyword>
<reference evidence="2 3" key="1">
    <citation type="submission" date="2018-10" db="EMBL/GenBank/DDBJ databases">
        <title>Draft genome of Fastidiocella sp. strain 375T, a bacterium isolated from a karstic cave dripping water.</title>
        <authorList>
            <person name="Coelho C."/>
            <person name="Verissimo A."/>
            <person name="Tiago I."/>
        </authorList>
    </citation>
    <scope>NUCLEOTIDE SEQUENCE [LARGE SCALE GENOMIC DNA]</scope>
    <source>
        <strain evidence="2 3">CAVE-375</strain>
    </source>
</reference>
<dbReference type="Proteomes" id="UP000290682">
    <property type="component" value="Unassembled WGS sequence"/>
</dbReference>
<keyword evidence="3" id="KW-1185">Reference proteome</keyword>
<dbReference type="EMBL" id="REGR01000003">
    <property type="protein sequence ID" value="RXZ44427.1"/>
    <property type="molecule type" value="Genomic_DNA"/>
</dbReference>
<dbReference type="PANTHER" id="PTHR42912">
    <property type="entry name" value="METHYLTRANSFERASE"/>
    <property type="match status" value="1"/>
</dbReference>
<dbReference type="InterPro" id="IPR029063">
    <property type="entry name" value="SAM-dependent_MTases_sf"/>
</dbReference>
<dbReference type="RefSeq" id="WP_129211982.1">
    <property type="nucleotide sequence ID" value="NZ_REGR01000003.1"/>
</dbReference>
<dbReference type="Gene3D" id="3.40.50.150">
    <property type="entry name" value="Vaccinia Virus protein VP39"/>
    <property type="match status" value="1"/>
</dbReference>
<gene>
    <name evidence="2" type="ORF">EBB06_04800</name>
</gene>
<sequence length="207" mass="23024">MKRFVALATRFNRWRYTLYSPVYDLVAGLFVEQRRRAIALLGPRPDDKVLIVGAGSGLDLDFLLSQRSLTAIDITPAMIAKLKSRAGKLGVDIDARVMDAQRMDFPDAHFDVVVLHLILAVVPDPLACIREVERVLKPGGRAVVFDKFLPDGKRPGLVRWLANPIARLVATDINRRLADILSATALVKVHDEDAGFGGFFRIVLLRK</sequence>
<evidence type="ECO:0000313" key="2">
    <source>
        <dbReference type="EMBL" id="RXZ44427.1"/>
    </source>
</evidence>
<dbReference type="SUPFAM" id="SSF53335">
    <property type="entry name" value="S-adenosyl-L-methionine-dependent methyltransferases"/>
    <property type="match status" value="1"/>
</dbReference>
<feature type="domain" description="Methyltransferase type 11" evidence="1">
    <location>
        <begin position="52"/>
        <end position="143"/>
    </location>
</feature>
<organism evidence="2 3">
    <name type="scientific">Crenobacter cavernae</name>
    <dbReference type="NCBI Taxonomy" id="2290923"/>
    <lineage>
        <taxon>Bacteria</taxon>
        <taxon>Pseudomonadati</taxon>
        <taxon>Pseudomonadota</taxon>
        <taxon>Betaproteobacteria</taxon>
        <taxon>Neisseriales</taxon>
        <taxon>Neisseriaceae</taxon>
        <taxon>Crenobacter</taxon>
    </lineage>
</organism>
<evidence type="ECO:0000313" key="3">
    <source>
        <dbReference type="Proteomes" id="UP000290682"/>
    </source>
</evidence>
<proteinExistence type="predicted"/>
<protein>
    <submittedName>
        <fullName evidence="2">Methyltransferase domain-containing protein</fullName>
    </submittedName>
</protein>
<evidence type="ECO:0000259" key="1">
    <source>
        <dbReference type="Pfam" id="PF08241"/>
    </source>
</evidence>
<dbReference type="GO" id="GO:0032259">
    <property type="term" value="P:methylation"/>
    <property type="evidence" value="ECO:0007669"/>
    <property type="project" value="UniProtKB-KW"/>
</dbReference>
<dbReference type="InterPro" id="IPR013216">
    <property type="entry name" value="Methyltransf_11"/>
</dbReference>
<name>A0ABY0FE37_9NEIS</name>
<accession>A0ABY0FE37</accession>
<comment type="caution">
    <text evidence="2">The sequence shown here is derived from an EMBL/GenBank/DDBJ whole genome shotgun (WGS) entry which is preliminary data.</text>
</comment>
<dbReference type="Pfam" id="PF08241">
    <property type="entry name" value="Methyltransf_11"/>
    <property type="match status" value="1"/>
</dbReference>
<dbReference type="GO" id="GO:0008168">
    <property type="term" value="F:methyltransferase activity"/>
    <property type="evidence" value="ECO:0007669"/>
    <property type="project" value="UniProtKB-KW"/>
</dbReference>
<keyword evidence="2" id="KW-0808">Transferase</keyword>